<accession>Q2FPZ6</accession>
<evidence type="ECO:0000256" key="1">
    <source>
        <dbReference type="ARBA" id="ARBA00022737"/>
    </source>
</evidence>
<keyword evidence="1" id="KW-0677">Repeat</keyword>
<dbReference type="KEGG" id="mhu:Mhun_0722"/>
<dbReference type="EMBL" id="CP000254">
    <property type="protein sequence ID" value="ABD40475.1"/>
    <property type="molecule type" value="Genomic_DNA"/>
</dbReference>
<dbReference type="Proteomes" id="UP000001941">
    <property type="component" value="Chromosome"/>
</dbReference>
<name>Q2FPZ6_METHJ</name>
<organism evidence="3 4">
    <name type="scientific">Methanospirillum hungatei JF-1 (strain ATCC 27890 / DSM 864 / NBRC 100397 / JF-1)</name>
    <dbReference type="NCBI Taxonomy" id="323259"/>
    <lineage>
        <taxon>Archaea</taxon>
        <taxon>Methanobacteriati</taxon>
        <taxon>Methanobacteriota</taxon>
        <taxon>Stenosarchaea group</taxon>
        <taxon>Methanomicrobia</taxon>
        <taxon>Methanomicrobiales</taxon>
        <taxon>Methanospirillaceae</taxon>
        <taxon>Methanospirillum</taxon>
    </lineage>
</organism>
<sequence length="616" mass="70722">MENIPNQEGQCWIDYLLTRITDLIKIQEYERALPIAEQALLMLPDNPDLIYLASTIYQNLNKFVKQLRLLERLRDIRPFDQDRRSALGRSLMFQGYYYSALSVMSHFDMMSNELAGYNKVFMHYCKACIGDTQSVIEYCDCCFEDYQDEPDAASFLAIIRALKVMSLIQNQENEAANSLACSIDEEFDKTLFVAYAKGIAARENNNLAAAERFLRLACTSNQRDMRARKELADLLSVLGHHDAAANIRKEITGFFGPFDDHENPLYRAKEFIKSGNFDEAERYLLWVHEQQPDRNDLILPMISLCNFTDRYDSVISYADSLETTPYAWKSGYLKASAYYSAGDAMGAIRCLIAAIARDRIFSLITILNMRIEGYFRDPDIFDPDGMALMIFCTDGYDSAIPLFEMLVDTNPDILEYRAFLVYCYILEDKNTDAAICSERLSMSDDPDLCMVRALALRAAGCLDEAKQVTEKTRKRYPDYLPALNMYVRILVDLDLYRSAYFELLSYQDVLLSEAPLMEVFIRCLIHSGDFLEAATSAFRLIMANPDRPLEFFFLAQTFMHDGYTDAALYAIRESFRFSGFNSKTLRLYVKLLLQAASPQEASIFFSECDDYFPEQS</sequence>
<dbReference type="InterPro" id="IPR011990">
    <property type="entry name" value="TPR-like_helical_dom_sf"/>
</dbReference>
<evidence type="ECO:0000313" key="3">
    <source>
        <dbReference type="EMBL" id="ABD40475.1"/>
    </source>
</evidence>
<reference evidence="4" key="1">
    <citation type="journal article" date="2016" name="Stand. Genomic Sci.">
        <title>Complete genome sequence of Methanospirillum hungatei type strain JF1.</title>
        <authorList>
            <person name="Gunsalus R.P."/>
            <person name="Cook L.E."/>
            <person name="Crable B."/>
            <person name="Rohlin L."/>
            <person name="McDonald E."/>
            <person name="Mouttaki H."/>
            <person name="Sieber J.R."/>
            <person name="Poweleit N."/>
            <person name="Zhou H."/>
            <person name="Lapidus A.L."/>
            <person name="Daligault H.E."/>
            <person name="Land M."/>
            <person name="Gilna P."/>
            <person name="Ivanova N."/>
            <person name="Kyrpides N."/>
            <person name="Culley D.E."/>
            <person name="McInerney M.J."/>
        </authorList>
    </citation>
    <scope>NUCLEOTIDE SEQUENCE [LARGE SCALE GENOMIC DNA]</scope>
    <source>
        <strain evidence="4">ATCC 27890 / DSM 864 / NBRC 100397 / JF-1</strain>
    </source>
</reference>
<evidence type="ECO:0000256" key="2">
    <source>
        <dbReference type="ARBA" id="ARBA00022803"/>
    </source>
</evidence>
<dbReference type="InterPro" id="IPR051012">
    <property type="entry name" value="CellSynth/LPSAsmb/PSIAsmb"/>
</dbReference>
<dbReference type="Gene3D" id="1.25.40.10">
    <property type="entry name" value="Tetratricopeptide repeat domain"/>
    <property type="match status" value="2"/>
</dbReference>
<dbReference type="SUPFAM" id="SSF48452">
    <property type="entry name" value="TPR-like"/>
    <property type="match status" value="2"/>
</dbReference>
<keyword evidence="2" id="KW-0802">TPR repeat</keyword>
<dbReference type="PANTHER" id="PTHR45586">
    <property type="entry name" value="TPR REPEAT-CONTAINING PROTEIN PA4667"/>
    <property type="match status" value="1"/>
</dbReference>
<dbReference type="HOGENOM" id="CLU_443221_0_0_2"/>
<dbReference type="STRING" id="323259.Mhun_0722"/>
<evidence type="ECO:0000313" key="4">
    <source>
        <dbReference type="Proteomes" id="UP000001941"/>
    </source>
</evidence>
<proteinExistence type="predicted"/>
<protein>
    <submittedName>
        <fullName evidence="3">Uncharacterized protein</fullName>
    </submittedName>
</protein>
<dbReference type="AlphaFoldDB" id="Q2FPZ6"/>
<keyword evidence="4" id="KW-1185">Reference proteome</keyword>
<dbReference type="eggNOG" id="arCOG03038">
    <property type="taxonomic scope" value="Archaea"/>
</dbReference>
<dbReference type="EnsemblBacteria" id="ABD40475">
    <property type="protein sequence ID" value="ABD40475"/>
    <property type="gene ID" value="Mhun_0722"/>
</dbReference>
<dbReference type="InParanoid" id="Q2FPZ6"/>
<gene>
    <name evidence="3" type="ordered locus">Mhun_0722</name>
</gene>
<dbReference type="PANTHER" id="PTHR45586:SF1">
    <property type="entry name" value="LIPOPOLYSACCHARIDE ASSEMBLY PROTEIN B"/>
    <property type="match status" value="1"/>
</dbReference>